<proteinExistence type="predicted"/>
<gene>
    <name evidence="2" type="primary">Gpr179_0</name>
    <name evidence="2" type="ORF">VIDCHA_R16458</name>
</gene>
<dbReference type="EMBL" id="WBNB01001747">
    <property type="protein sequence ID" value="NXB90636.1"/>
    <property type="molecule type" value="Genomic_DNA"/>
</dbReference>
<feature type="region of interest" description="Disordered" evidence="1">
    <location>
        <begin position="1"/>
        <end position="300"/>
    </location>
</feature>
<evidence type="ECO:0000313" key="2">
    <source>
        <dbReference type="EMBL" id="NXB90636.1"/>
    </source>
</evidence>
<dbReference type="Proteomes" id="UP000634236">
    <property type="component" value="Unassembled WGS sequence"/>
</dbReference>
<feature type="non-terminal residue" evidence="2">
    <location>
        <position position="300"/>
    </location>
</feature>
<name>A0A851KJ70_VIDCH</name>
<feature type="compositionally biased region" description="Polar residues" evidence="1">
    <location>
        <begin position="1"/>
        <end position="12"/>
    </location>
</feature>
<protein>
    <submittedName>
        <fullName evidence="2">GP179 protein</fullName>
    </submittedName>
</protein>
<accession>A0A851KJ70</accession>
<evidence type="ECO:0000256" key="1">
    <source>
        <dbReference type="SAM" id="MobiDB-lite"/>
    </source>
</evidence>
<dbReference type="AlphaFoldDB" id="A0A851KJ70"/>
<evidence type="ECO:0000313" key="3">
    <source>
        <dbReference type="Proteomes" id="UP000634236"/>
    </source>
</evidence>
<feature type="compositionally biased region" description="Basic and acidic residues" evidence="1">
    <location>
        <begin position="64"/>
        <end position="80"/>
    </location>
</feature>
<reference evidence="2" key="1">
    <citation type="submission" date="2019-09" db="EMBL/GenBank/DDBJ databases">
        <title>Bird 10,000 Genomes (B10K) Project - Family phase.</title>
        <authorList>
            <person name="Zhang G."/>
        </authorList>
    </citation>
    <scope>NUCLEOTIDE SEQUENCE</scope>
    <source>
        <strain evidence="2">OUT-0048</strain>
        <tissue evidence="2">Muscle</tissue>
    </source>
</reference>
<feature type="non-terminal residue" evidence="2">
    <location>
        <position position="1"/>
    </location>
</feature>
<organism evidence="2 3">
    <name type="scientific">Vidua chalybeata</name>
    <name type="common">Village indigobird</name>
    <dbReference type="NCBI Taxonomy" id="81927"/>
    <lineage>
        <taxon>Eukaryota</taxon>
        <taxon>Metazoa</taxon>
        <taxon>Chordata</taxon>
        <taxon>Craniata</taxon>
        <taxon>Vertebrata</taxon>
        <taxon>Euteleostomi</taxon>
        <taxon>Archelosauria</taxon>
        <taxon>Archosauria</taxon>
        <taxon>Dinosauria</taxon>
        <taxon>Saurischia</taxon>
        <taxon>Theropoda</taxon>
        <taxon>Coelurosauria</taxon>
        <taxon>Aves</taxon>
        <taxon>Neognathae</taxon>
        <taxon>Neoaves</taxon>
        <taxon>Telluraves</taxon>
        <taxon>Australaves</taxon>
        <taxon>Passeriformes</taxon>
        <taxon>Passeroidea</taxon>
        <taxon>Estrildidae</taxon>
        <taxon>Viduinae</taxon>
        <taxon>Vidua</taxon>
    </lineage>
</organism>
<sequence length="300" mass="31851">DELEGTSRSFQPRNHREEEQPPAKPTPSSVRGAAGRKPRAEVGPPGPLGIPAGRGALLRQEAIAPREDAGTPESLDKALEEGSSQPDSERVPRRSWSRAGSAQGELSLGGDSSSKAAICPGKGSSEGDSQRSPGLEKPPELPKGAPEQAEGRRAEVCPWESQEQGRSVRAEICPWDTEQALPEQEGQRSPKSGEGVEQPGMGLTGKPPALPKASSQRAGTTESKKANICPWEVEGEPRPKTEICPWEEAAAPLGKERSRQDTHGTSKREEKVGSRAPEKGKQIPAKPLPKSPSGKSQSSE</sequence>
<comment type="caution">
    <text evidence="2">The sequence shown here is derived from an EMBL/GenBank/DDBJ whole genome shotgun (WGS) entry which is preliminary data.</text>
</comment>
<feature type="compositionally biased region" description="Basic and acidic residues" evidence="1">
    <location>
        <begin position="254"/>
        <end position="281"/>
    </location>
</feature>
<keyword evidence="3" id="KW-1185">Reference proteome</keyword>